<evidence type="ECO:0000313" key="3">
    <source>
        <dbReference type="EMBL" id="GGJ82082.1"/>
    </source>
</evidence>
<proteinExistence type="predicted"/>
<gene>
    <name evidence="3" type="ORF">GCM10011583_12040</name>
</gene>
<dbReference type="EMBL" id="BMMV01000003">
    <property type="protein sequence ID" value="GGJ82082.1"/>
    <property type="molecule type" value="Genomic_DNA"/>
</dbReference>
<feature type="domain" description="DUF7426" evidence="2">
    <location>
        <begin position="6"/>
        <end position="145"/>
    </location>
</feature>
<dbReference type="RefSeq" id="WP_189106242.1">
    <property type="nucleotide sequence ID" value="NZ_BMMV01000003.1"/>
</dbReference>
<reference evidence="4" key="1">
    <citation type="journal article" date="2019" name="Int. J. Syst. Evol. Microbiol.">
        <title>The Global Catalogue of Microorganisms (GCM) 10K type strain sequencing project: providing services to taxonomists for standard genome sequencing and annotation.</title>
        <authorList>
            <consortium name="The Broad Institute Genomics Platform"/>
            <consortium name="The Broad Institute Genome Sequencing Center for Infectious Disease"/>
            <person name="Wu L."/>
            <person name="Ma J."/>
        </authorList>
    </citation>
    <scope>NUCLEOTIDE SEQUENCE [LARGE SCALE GENOMIC DNA]</scope>
    <source>
        <strain evidence="4">CGMCC 4.7275</strain>
    </source>
</reference>
<evidence type="ECO:0000313" key="4">
    <source>
        <dbReference type="Proteomes" id="UP000660265"/>
    </source>
</evidence>
<evidence type="ECO:0000256" key="1">
    <source>
        <dbReference type="SAM" id="MobiDB-lite"/>
    </source>
</evidence>
<feature type="region of interest" description="Disordered" evidence="1">
    <location>
        <begin position="116"/>
        <end position="171"/>
    </location>
</feature>
<feature type="compositionally biased region" description="Basic residues" evidence="1">
    <location>
        <begin position="159"/>
        <end position="171"/>
    </location>
</feature>
<protein>
    <recommendedName>
        <fullName evidence="2">DUF7426 domain-containing protein</fullName>
    </recommendedName>
</protein>
<evidence type="ECO:0000259" key="2">
    <source>
        <dbReference type="Pfam" id="PF24201"/>
    </source>
</evidence>
<dbReference type="Proteomes" id="UP000660265">
    <property type="component" value="Unassembled WGS sequence"/>
</dbReference>
<feature type="compositionally biased region" description="Low complexity" evidence="1">
    <location>
        <begin position="137"/>
        <end position="158"/>
    </location>
</feature>
<comment type="caution">
    <text evidence="3">The sequence shown here is derived from an EMBL/GenBank/DDBJ whole genome shotgun (WGS) entry which is preliminary data.</text>
</comment>
<organism evidence="3 4">
    <name type="scientific">Streptomyces camponoticapitis</name>
    <dbReference type="NCBI Taxonomy" id="1616125"/>
    <lineage>
        <taxon>Bacteria</taxon>
        <taxon>Bacillati</taxon>
        <taxon>Actinomycetota</taxon>
        <taxon>Actinomycetes</taxon>
        <taxon>Kitasatosporales</taxon>
        <taxon>Streptomycetaceae</taxon>
        <taxon>Streptomyces</taxon>
    </lineage>
</organism>
<name>A0ABQ2E3C3_9ACTN</name>
<dbReference type="Pfam" id="PF24201">
    <property type="entry name" value="DUF7426"/>
    <property type="match status" value="1"/>
</dbReference>
<keyword evidence="4" id="KW-1185">Reference proteome</keyword>
<dbReference type="InterPro" id="IPR055849">
    <property type="entry name" value="DUF7426"/>
</dbReference>
<accession>A0ABQ2E3C3</accession>
<sequence length="171" mass="18491">MAERFEALDDFLDNALELPVTGKDGVERIYRIEDPAADDGLKVERITALAARAFAGGAAPTEDLLDDEEELDLYRLCLGDTCDKLLAEVGWTDFKRVALTAMFWITADLETAKACWKSGGDPNRLAPNRATRRQKPGSTESGAASTTRSRSSTSGTRAGSHRRRGKGGGRG</sequence>